<evidence type="ECO:0000256" key="4">
    <source>
        <dbReference type="ARBA" id="ARBA00019707"/>
    </source>
</evidence>
<dbReference type="Gene3D" id="2.60.120.10">
    <property type="entry name" value="Jelly Rolls"/>
    <property type="match status" value="1"/>
</dbReference>
<dbReference type="NCBIfam" id="NF009806">
    <property type="entry name" value="PRK13290.1"/>
    <property type="match status" value="1"/>
</dbReference>
<dbReference type="EMBL" id="JBHMEI010000013">
    <property type="protein sequence ID" value="MFB9202752.1"/>
    <property type="molecule type" value="Genomic_DNA"/>
</dbReference>
<dbReference type="PANTHER" id="PTHR39289:SF1">
    <property type="entry name" value="L-ECTOINE SYNTHASE"/>
    <property type="match status" value="1"/>
</dbReference>
<evidence type="ECO:0000256" key="5">
    <source>
        <dbReference type="ARBA" id="ARBA00023239"/>
    </source>
</evidence>
<proteinExistence type="inferred from homology"/>
<protein>
    <recommendedName>
        <fullName evidence="4">L-ectoine synthase</fullName>
        <ecNumber evidence="3">4.2.1.108</ecNumber>
    </recommendedName>
    <alternativeName>
        <fullName evidence="6">N-acetyldiaminobutyrate dehydratase</fullName>
    </alternativeName>
</protein>
<dbReference type="Proteomes" id="UP001589647">
    <property type="component" value="Unassembled WGS sequence"/>
</dbReference>
<dbReference type="CDD" id="cd06978">
    <property type="entry name" value="cupin_EctC"/>
    <property type="match status" value="1"/>
</dbReference>
<dbReference type="EC" id="4.2.1.108" evidence="3"/>
<keyword evidence="9" id="KW-1185">Reference proteome</keyword>
<evidence type="ECO:0000313" key="8">
    <source>
        <dbReference type="EMBL" id="MFB9202752.1"/>
    </source>
</evidence>
<dbReference type="Pfam" id="PF06339">
    <property type="entry name" value="Ectoine_synth"/>
    <property type="match status" value="1"/>
</dbReference>
<evidence type="ECO:0000256" key="7">
    <source>
        <dbReference type="ARBA" id="ARBA00048714"/>
    </source>
</evidence>
<dbReference type="InterPro" id="IPR011051">
    <property type="entry name" value="RmlC_Cupin_sf"/>
</dbReference>
<sequence length="124" mass="13887">MIIRKISDVTPVEWGNGLSHRFLVERDGMGYSLTDTIVWAGTSSPLQYRKHLEACYCISGRGAVIDADGRHHVLEPGTMYALDQNDPHHLIADPGEDLRLICVFSPALQGDERHQLAEAQFSHY</sequence>
<comment type="similarity">
    <text evidence="2">Belongs to the ectoine synthase family.</text>
</comment>
<dbReference type="RefSeq" id="WP_125639961.1">
    <property type="nucleotide sequence ID" value="NZ_BMRC01000002.1"/>
</dbReference>
<comment type="pathway">
    <text evidence="1">Amine and polyamine biosynthesis; ectoine biosynthesis; L-ectoine from L-aspartate 4-semialdehyde: step 3/3.</text>
</comment>
<keyword evidence="5" id="KW-0456">Lyase</keyword>
<dbReference type="InterPro" id="IPR010462">
    <property type="entry name" value="Ectoine_synth"/>
</dbReference>
<dbReference type="SUPFAM" id="SSF51182">
    <property type="entry name" value="RmlC-like cupins"/>
    <property type="match status" value="1"/>
</dbReference>
<evidence type="ECO:0000256" key="6">
    <source>
        <dbReference type="ARBA" id="ARBA00033271"/>
    </source>
</evidence>
<evidence type="ECO:0000256" key="2">
    <source>
        <dbReference type="ARBA" id="ARBA00009637"/>
    </source>
</evidence>
<evidence type="ECO:0000256" key="1">
    <source>
        <dbReference type="ARBA" id="ARBA00005181"/>
    </source>
</evidence>
<organism evidence="8 9">
    <name type="scientific">Nonomuraea spiralis</name>
    <dbReference type="NCBI Taxonomy" id="46182"/>
    <lineage>
        <taxon>Bacteria</taxon>
        <taxon>Bacillati</taxon>
        <taxon>Actinomycetota</taxon>
        <taxon>Actinomycetes</taxon>
        <taxon>Streptosporangiales</taxon>
        <taxon>Streptosporangiaceae</taxon>
        <taxon>Nonomuraea</taxon>
    </lineage>
</organism>
<dbReference type="InterPro" id="IPR014710">
    <property type="entry name" value="RmlC-like_jellyroll"/>
</dbReference>
<accession>A0ABV5IDY2</accession>
<comment type="caution">
    <text evidence="8">The sequence shown here is derived from an EMBL/GenBank/DDBJ whole genome shotgun (WGS) entry which is preliminary data.</text>
</comment>
<name>A0ABV5IDY2_9ACTN</name>
<gene>
    <name evidence="8" type="ORF">ACFFV7_16260</name>
</gene>
<dbReference type="PANTHER" id="PTHR39289">
    <property type="match status" value="1"/>
</dbReference>
<evidence type="ECO:0000313" key="9">
    <source>
        <dbReference type="Proteomes" id="UP001589647"/>
    </source>
</evidence>
<comment type="catalytic activity">
    <reaction evidence="7">
        <text>(2S)-4-acetamido-2-aminobutanoate = L-ectoine + H2O</text>
        <dbReference type="Rhea" id="RHEA:17281"/>
        <dbReference type="ChEBI" id="CHEBI:15377"/>
        <dbReference type="ChEBI" id="CHEBI:58515"/>
        <dbReference type="ChEBI" id="CHEBI:58929"/>
        <dbReference type="EC" id="4.2.1.108"/>
    </reaction>
</comment>
<reference evidence="8 9" key="1">
    <citation type="submission" date="2024-09" db="EMBL/GenBank/DDBJ databases">
        <authorList>
            <person name="Sun Q."/>
            <person name="Mori K."/>
        </authorList>
    </citation>
    <scope>NUCLEOTIDE SEQUENCE [LARGE SCALE GENOMIC DNA]</scope>
    <source>
        <strain evidence="8 9">CCM 3426</strain>
    </source>
</reference>
<evidence type="ECO:0000256" key="3">
    <source>
        <dbReference type="ARBA" id="ARBA00013192"/>
    </source>
</evidence>